<evidence type="ECO:0000256" key="7">
    <source>
        <dbReference type="ARBA" id="ARBA00023209"/>
    </source>
</evidence>
<gene>
    <name evidence="14" type="ORF">CHC_T00008907001</name>
</gene>
<evidence type="ECO:0000256" key="1">
    <source>
        <dbReference type="ARBA" id="ARBA00005189"/>
    </source>
</evidence>
<feature type="compositionally biased region" description="Polar residues" evidence="12">
    <location>
        <begin position="51"/>
        <end position="72"/>
    </location>
</feature>
<evidence type="ECO:0000313" key="15">
    <source>
        <dbReference type="Proteomes" id="UP000012073"/>
    </source>
</evidence>
<dbReference type="PhylomeDB" id="R7Q8P5"/>
<evidence type="ECO:0000256" key="2">
    <source>
        <dbReference type="ARBA" id="ARBA00010101"/>
    </source>
</evidence>
<dbReference type="RefSeq" id="XP_005714716.1">
    <property type="nucleotide sequence ID" value="XM_005714659.1"/>
</dbReference>
<dbReference type="KEGG" id="ccp:CHC_T00008907001"/>
<evidence type="ECO:0000256" key="5">
    <source>
        <dbReference type="ARBA" id="ARBA00022695"/>
    </source>
</evidence>
<dbReference type="OrthoDB" id="40021at2759"/>
<feature type="region of interest" description="Disordered" evidence="12">
    <location>
        <begin position="42"/>
        <end position="79"/>
    </location>
</feature>
<keyword evidence="15" id="KW-1185">Reference proteome</keyword>
<comment type="similarity">
    <text evidence="2">Belongs to the cytidylyltransferase family.</text>
</comment>
<name>R7Q8P5_CHOCR</name>
<dbReference type="GO" id="GO:0006646">
    <property type="term" value="P:phosphatidylethanolamine biosynthetic process"/>
    <property type="evidence" value="ECO:0007669"/>
    <property type="project" value="UniProtKB-UniPathway"/>
</dbReference>
<evidence type="ECO:0000256" key="10">
    <source>
        <dbReference type="ARBA" id="ARBA00024221"/>
    </source>
</evidence>
<feature type="domain" description="Cytidyltransferase-like" evidence="13">
    <location>
        <begin position="85"/>
        <end position="214"/>
    </location>
</feature>
<comment type="pathway">
    <text evidence="9">Phospholipid metabolism; phosphatidylethanolamine biosynthesis; phosphatidylethanolamine from ethanolamine: step 2/3.</text>
</comment>
<sequence length="453" mass="50989">MSESSPVSDLGTFFYLVDAALAARTLYCFCRTYFTHKVRKDDLRKKEQMQKENPSARSTDNTAALSSPSNLPAQPPKKKEPVRVYMDGCFDAMHFGHANALRQAKALGDVLVVGINPEVEIRKHKGPPVMTDEERRIAVSSVKWVDKVLTDVPYVVTPEFLKTLIEKHKIDIIVHGDDPCIGADGQDVYRAVKQMGRFRTVKRTEGVSSTDIVGRMLLCTRDHHVDFANSSSRHANSAPPNPDEGAIVQSSIPRRRPFTRVSSFLPTTRRLIQFAGETRAPKPGDRVVYCDGTFDMFHAGHIETLRKAREQGDFLLVGIHDDATVNARKGSNFPIMNVHERTLAVLSCRHVDEVIIGAPWCISEDMIKTMNISAVVHGSHRGDSKYVDNFVDPYEVPRQMNLLHKVKSESELTVQVVLDRIVQNREAFVKRNVKKEAAEVEYLTKHKQYVEEG</sequence>
<dbReference type="PANTHER" id="PTHR45780:SF2">
    <property type="entry name" value="ETHANOLAMINE-PHOSPHATE CYTIDYLYLTRANSFERASE"/>
    <property type="match status" value="1"/>
</dbReference>
<feature type="region of interest" description="Disordered" evidence="12">
    <location>
        <begin position="230"/>
        <end position="252"/>
    </location>
</feature>
<dbReference type="InterPro" id="IPR044608">
    <property type="entry name" value="Ect1/PCYT2"/>
</dbReference>
<dbReference type="Gene3D" id="3.40.50.620">
    <property type="entry name" value="HUPs"/>
    <property type="match status" value="2"/>
</dbReference>
<dbReference type="CDD" id="cd02174">
    <property type="entry name" value="CCT"/>
    <property type="match status" value="1"/>
</dbReference>
<evidence type="ECO:0000256" key="9">
    <source>
        <dbReference type="ARBA" id="ARBA00024191"/>
    </source>
</evidence>
<keyword evidence="6" id="KW-0443">Lipid metabolism</keyword>
<proteinExistence type="inferred from homology"/>
<feature type="domain" description="Cytidyltransferase-like" evidence="13">
    <location>
        <begin position="289"/>
        <end position="379"/>
    </location>
</feature>
<dbReference type="AlphaFoldDB" id="R7Q8P5"/>
<dbReference type="InterPro" id="IPR014729">
    <property type="entry name" value="Rossmann-like_a/b/a_fold"/>
</dbReference>
<dbReference type="CDD" id="cd02173">
    <property type="entry name" value="ECT"/>
    <property type="match status" value="1"/>
</dbReference>
<evidence type="ECO:0000256" key="8">
    <source>
        <dbReference type="ARBA" id="ARBA00023264"/>
    </source>
</evidence>
<dbReference type="GO" id="GO:0004306">
    <property type="term" value="F:ethanolamine-phosphate cytidylyltransferase activity"/>
    <property type="evidence" value="ECO:0007669"/>
    <property type="project" value="UniProtKB-EC"/>
</dbReference>
<reference evidence="15" key="1">
    <citation type="journal article" date="2013" name="Proc. Natl. Acad. Sci. U.S.A.">
        <title>Genome structure and metabolic features in the red seaweed Chondrus crispus shed light on evolution of the Archaeplastida.</title>
        <authorList>
            <person name="Collen J."/>
            <person name="Porcel B."/>
            <person name="Carre W."/>
            <person name="Ball S.G."/>
            <person name="Chaparro C."/>
            <person name="Tonon T."/>
            <person name="Barbeyron T."/>
            <person name="Michel G."/>
            <person name="Noel B."/>
            <person name="Valentin K."/>
            <person name="Elias M."/>
            <person name="Artiguenave F."/>
            <person name="Arun A."/>
            <person name="Aury J.M."/>
            <person name="Barbosa-Neto J.F."/>
            <person name="Bothwell J.H."/>
            <person name="Bouget F.Y."/>
            <person name="Brillet L."/>
            <person name="Cabello-Hurtado F."/>
            <person name="Capella-Gutierrez S."/>
            <person name="Charrier B."/>
            <person name="Cladiere L."/>
            <person name="Cock J.M."/>
            <person name="Coelho S.M."/>
            <person name="Colleoni C."/>
            <person name="Czjzek M."/>
            <person name="Da Silva C."/>
            <person name="Delage L."/>
            <person name="Denoeud F."/>
            <person name="Deschamps P."/>
            <person name="Dittami S.M."/>
            <person name="Gabaldon T."/>
            <person name="Gachon C.M."/>
            <person name="Groisillier A."/>
            <person name="Herve C."/>
            <person name="Jabbari K."/>
            <person name="Katinka M."/>
            <person name="Kloareg B."/>
            <person name="Kowalczyk N."/>
            <person name="Labadie K."/>
            <person name="Leblanc C."/>
            <person name="Lopez P.J."/>
            <person name="McLachlan D.H."/>
            <person name="Meslet-Cladiere L."/>
            <person name="Moustafa A."/>
            <person name="Nehr Z."/>
            <person name="Nyvall Collen P."/>
            <person name="Panaud O."/>
            <person name="Partensky F."/>
            <person name="Poulain J."/>
            <person name="Rensing S.A."/>
            <person name="Rousvoal S."/>
            <person name="Samson G."/>
            <person name="Symeonidi A."/>
            <person name="Weissenbach J."/>
            <person name="Zambounis A."/>
            <person name="Wincker P."/>
            <person name="Boyen C."/>
        </authorList>
    </citation>
    <scope>NUCLEOTIDE SEQUENCE [LARGE SCALE GENOMIC DNA]</scope>
    <source>
        <strain evidence="15">cv. Stackhouse</strain>
    </source>
</reference>
<keyword evidence="3" id="KW-0444">Lipid biosynthesis</keyword>
<dbReference type="PANTHER" id="PTHR45780">
    <property type="entry name" value="ETHANOLAMINE-PHOSPHATE CYTIDYLYLTRANSFERASE"/>
    <property type="match status" value="1"/>
</dbReference>
<accession>R7Q8P5</accession>
<keyword evidence="8" id="KW-1208">Phospholipid metabolism</keyword>
<dbReference type="NCBIfam" id="TIGR00125">
    <property type="entry name" value="cyt_tran_rel"/>
    <property type="match status" value="2"/>
</dbReference>
<dbReference type="GO" id="GO:0005737">
    <property type="term" value="C:cytoplasm"/>
    <property type="evidence" value="ECO:0007669"/>
    <property type="project" value="TreeGrafter"/>
</dbReference>
<dbReference type="SUPFAM" id="SSF52374">
    <property type="entry name" value="Nucleotidylyl transferase"/>
    <property type="match status" value="2"/>
</dbReference>
<dbReference type="Pfam" id="PF01467">
    <property type="entry name" value="CTP_transf_like"/>
    <property type="match status" value="2"/>
</dbReference>
<dbReference type="EC" id="2.7.7.14" evidence="10"/>
<dbReference type="OMA" id="FESNNWV"/>
<evidence type="ECO:0000256" key="11">
    <source>
        <dbReference type="ARBA" id="ARBA00031473"/>
    </source>
</evidence>
<dbReference type="InterPro" id="IPR041723">
    <property type="entry name" value="CCT"/>
</dbReference>
<dbReference type="EMBL" id="HG001709">
    <property type="protein sequence ID" value="CDF34897.1"/>
    <property type="molecule type" value="Genomic_DNA"/>
</dbReference>
<dbReference type="InterPro" id="IPR004821">
    <property type="entry name" value="Cyt_trans-like"/>
</dbReference>
<dbReference type="UniPathway" id="UPA00558">
    <property type="reaction ID" value="UER00742"/>
</dbReference>
<dbReference type="STRING" id="2769.R7Q8P5"/>
<keyword evidence="4 14" id="KW-0808">Transferase</keyword>
<evidence type="ECO:0000259" key="13">
    <source>
        <dbReference type="Pfam" id="PF01467"/>
    </source>
</evidence>
<organism evidence="14 15">
    <name type="scientific">Chondrus crispus</name>
    <name type="common">Carrageen Irish moss</name>
    <name type="synonym">Polymorpha crispa</name>
    <dbReference type="NCBI Taxonomy" id="2769"/>
    <lineage>
        <taxon>Eukaryota</taxon>
        <taxon>Rhodophyta</taxon>
        <taxon>Florideophyceae</taxon>
        <taxon>Rhodymeniophycidae</taxon>
        <taxon>Gigartinales</taxon>
        <taxon>Gigartinaceae</taxon>
        <taxon>Chondrus</taxon>
    </lineage>
</organism>
<dbReference type="Gramene" id="CDF34897">
    <property type="protein sequence ID" value="CDF34897"/>
    <property type="gene ID" value="CHC_T00008907001"/>
</dbReference>
<comment type="pathway">
    <text evidence="1">Lipid metabolism.</text>
</comment>
<keyword evidence="7" id="KW-0594">Phospholipid biosynthesis</keyword>
<evidence type="ECO:0000313" key="14">
    <source>
        <dbReference type="EMBL" id="CDF34897.1"/>
    </source>
</evidence>
<dbReference type="GeneID" id="17322429"/>
<evidence type="ECO:0000256" key="3">
    <source>
        <dbReference type="ARBA" id="ARBA00022516"/>
    </source>
</evidence>
<evidence type="ECO:0000256" key="12">
    <source>
        <dbReference type="SAM" id="MobiDB-lite"/>
    </source>
</evidence>
<evidence type="ECO:0000256" key="6">
    <source>
        <dbReference type="ARBA" id="ARBA00023098"/>
    </source>
</evidence>
<dbReference type="Proteomes" id="UP000012073">
    <property type="component" value="Unassembled WGS sequence"/>
</dbReference>
<protein>
    <recommendedName>
        <fullName evidence="10">ethanolamine-phosphate cytidylyltransferase</fullName>
        <ecNumber evidence="10">2.7.7.14</ecNumber>
    </recommendedName>
    <alternativeName>
        <fullName evidence="11">CTP:phosphoethanolamine cytidylyltransferase</fullName>
    </alternativeName>
</protein>
<evidence type="ECO:0000256" key="4">
    <source>
        <dbReference type="ARBA" id="ARBA00022679"/>
    </source>
</evidence>
<keyword evidence="5 14" id="KW-0548">Nucleotidyltransferase</keyword>